<comment type="caution">
    <text evidence="3">The sequence shown here is derived from an EMBL/GenBank/DDBJ whole genome shotgun (WGS) entry which is preliminary data.</text>
</comment>
<feature type="coiled-coil region" evidence="1">
    <location>
        <begin position="81"/>
        <end position="108"/>
    </location>
</feature>
<dbReference type="STRING" id="1817722.A2703_03370"/>
<name>A0A1F5EV88_9BACT</name>
<keyword evidence="1" id="KW-0175">Coiled coil</keyword>
<evidence type="ECO:0000313" key="4">
    <source>
        <dbReference type="Proteomes" id="UP000177979"/>
    </source>
</evidence>
<sequence length="154" mass="18249">MSKVCSERRVGGAEREREVESVWERAMEDELYLELVNLRLLEIMVEAAENDYFKLSGLRKRNRSVRDSDMRHAQRLIEVRRAAFEKEYERLLMEHADEEEELITLLETPLIDLIEPERQQELIEQFSDLSDPENPWEGLEGDSSDNDFRPLQPL</sequence>
<organism evidence="3 4">
    <name type="scientific">Candidatus Collierbacteria bacterium RIFCSPHIGHO2_01_FULL_50_25</name>
    <dbReference type="NCBI Taxonomy" id="1817722"/>
    <lineage>
        <taxon>Bacteria</taxon>
        <taxon>Candidatus Collieribacteriota</taxon>
    </lineage>
</organism>
<feature type="region of interest" description="Disordered" evidence="2">
    <location>
        <begin position="126"/>
        <end position="154"/>
    </location>
</feature>
<protein>
    <submittedName>
        <fullName evidence="3">Uncharacterized protein</fullName>
    </submittedName>
</protein>
<dbReference type="EMBL" id="MFAG01000036">
    <property type="protein sequence ID" value="OGD71311.1"/>
    <property type="molecule type" value="Genomic_DNA"/>
</dbReference>
<evidence type="ECO:0000313" key="3">
    <source>
        <dbReference type="EMBL" id="OGD71311.1"/>
    </source>
</evidence>
<dbReference type="AlphaFoldDB" id="A0A1F5EV88"/>
<gene>
    <name evidence="3" type="ORF">A2703_03370</name>
</gene>
<evidence type="ECO:0000256" key="2">
    <source>
        <dbReference type="SAM" id="MobiDB-lite"/>
    </source>
</evidence>
<evidence type="ECO:0000256" key="1">
    <source>
        <dbReference type="SAM" id="Coils"/>
    </source>
</evidence>
<dbReference type="Proteomes" id="UP000177979">
    <property type="component" value="Unassembled WGS sequence"/>
</dbReference>
<proteinExistence type="predicted"/>
<accession>A0A1F5EV88</accession>
<reference evidence="3 4" key="1">
    <citation type="journal article" date="2016" name="Nat. Commun.">
        <title>Thousands of microbial genomes shed light on interconnected biogeochemical processes in an aquifer system.</title>
        <authorList>
            <person name="Anantharaman K."/>
            <person name="Brown C.T."/>
            <person name="Hug L.A."/>
            <person name="Sharon I."/>
            <person name="Castelle C.J."/>
            <person name="Probst A.J."/>
            <person name="Thomas B.C."/>
            <person name="Singh A."/>
            <person name="Wilkins M.J."/>
            <person name="Karaoz U."/>
            <person name="Brodie E.L."/>
            <person name="Williams K.H."/>
            <person name="Hubbard S.S."/>
            <person name="Banfield J.F."/>
        </authorList>
    </citation>
    <scope>NUCLEOTIDE SEQUENCE [LARGE SCALE GENOMIC DNA]</scope>
</reference>